<protein>
    <submittedName>
        <fullName evidence="1">10680_t:CDS:1</fullName>
    </submittedName>
</protein>
<organism evidence="1 2">
    <name type="scientific">Scutellospora calospora</name>
    <dbReference type="NCBI Taxonomy" id="85575"/>
    <lineage>
        <taxon>Eukaryota</taxon>
        <taxon>Fungi</taxon>
        <taxon>Fungi incertae sedis</taxon>
        <taxon>Mucoromycota</taxon>
        <taxon>Glomeromycotina</taxon>
        <taxon>Glomeromycetes</taxon>
        <taxon>Diversisporales</taxon>
        <taxon>Gigasporaceae</taxon>
        <taxon>Scutellospora</taxon>
    </lineage>
</organism>
<keyword evidence="2" id="KW-1185">Reference proteome</keyword>
<sequence length="117" mass="13871">YVYFFESNEVLKQYSGLIPNLYEKLYCGSVNLFFEKKLMIMPFKNFNKKVTFVFAMLALHNFDKGLKTFVNHLSIQDYEESLFLQKAKIMDAENHRDMQPWPKIAGLAKKVIYVENQ</sequence>
<accession>A0ACA9KW45</accession>
<proteinExistence type="predicted"/>
<evidence type="ECO:0000313" key="1">
    <source>
        <dbReference type="EMBL" id="CAG8494365.1"/>
    </source>
</evidence>
<evidence type="ECO:0000313" key="2">
    <source>
        <dbReference type="Proteomes" id="UP000789860"/>
    </source>
</evidence>
<feature type="non-terminal residue" evidence="1">
    <location>
        <position position="1"/>
    </location>
</feature>
<dbReference type="Proteomes" id="UP000789860">
    <property type="component" value="Unassembled WGS sequence"/>
</dbReference>
<name>A0ACA9KW45_9GLOM</name>
<reference evidence="1" key="1">
    <citation type="submission" date="2021-06" db="EMBL/GenBank/DDBJ databases">
        <authorList>
            <person name="Kallberg Y."/>
            <person name="Tangrot J."/>
            <person name="Rosling A."/>
        </authorList>
    </citation>
    <scope>NUCLEOTIDE SEQUENCE</scope>
    <source>
        <strain evidence="1">AU212A</strain>
    </source>
</reference>
<gene>
    <name evidence="1" type="ORF">SCALOS_LOCUS2966</name>
</gene>
<dbReference type="EMBL" id="CAJVPM010002900">
    <property type="protein sequence ID" value="CAG8494365.1"/>
    <property type="molecule type" value="Genomic_DNA"/>
</dbReference>
<comment type="caution">
    <text evidence="1">The sequence shown here is derived from an EMBL/GenBank/DDBJ whole genome shotgun (WGS) entry which is preliminary data.</text>
</comment>